<feature type="transmembrane region" description="Helical" evidence="2">
    <location>
        <begin position="73"/>
        <end position="94"/>
    </location>
</feature>
<gene>
    <name evidence="3" type="ORF">RP29_19290</name>
</gene>
<dbReference type="OrthoDB" id="9872231at2"/>
<keyword evidence="2" id="KW-1133">Transmembrane helix</keyword>
<accession>A0A0D7K4K4</accession>
<evidence type="ECO:0000313" key="4">
    <source>
        <dbReference type="Proteomes" id="UP000032566"/>
    </source>
</evidence>
<keyword evidence="2" id="KW-0472">Membrane</keyword>
<comment type="caution">
    <text evidence="3">The sequence shown here is derived from an EMBL/GenBank/DDBJ whole genome shotgun (WGS) entry which is preliminary data.</text>
</comment>
<dbReference type="PATRIC" id="fig|80878.5.peg.4093"/>
<proteinExistence type="predicted"/>
<keyword evidence="1" id="KW-0175">Coiled coil</keyword>
<dbReference type="RefSeq" id="WP_044402647.1">
    <property type="nucleotide sequence ID" value="NZ_JXYQ01000089.1"/>
</dbReference>
<evidence type="ECO:0000256" key="1">
    <source>
        <dbReference type="SAM" id="Coils"/>
    </source>
</evidence>
<dbReference type="STRING" id="80878.RP29_19290"/>
<feature type="coiled-coil region" evidence="1">
    <location>
        <begin position="91"/>
        <end position="125"/>
    </location>
</feature>
<name>A0A0D7K4K4_9BURK</name>
<dbReference type="AlphaFoldDB" id="A0A0D7K4K4"/>
<dbReference type="EMBL" id="JXYQ01000089">
    <property type="protein sequence ID" value="KJA08907.1"/>
    <property type="molecule type" value="Genomic_DNA"/>
</dbReference>
<evidence type="ECO:0000313" key="3">
    <source>
        <dbReference type="EMBL" id="KJA08907.1"/>
    </source>
</evidence>
<keyword evidence="4" id="KW-1185">Reference proteome</keyword>
<keyword evidence="2" id="KW-0812">Transmembrane</keyword>
<sequence>MEDIDLELKKVQLARERLALQKETERRMLKAQMVGQLASAGTALKSVGRKIVMLPIAALVALPTFVSKHLKISALWICLGAFCLGAFGVGYLLVEKHLDESNRRVQELNAEKRRAQQLYAEKLQECITAQIPLPTCKERAQKLAFPNGLGGVKLPD</sequence>
<evidence type="ECO:0000256" key="2">
    <source>
        <dbReference type="SAM" id="Phobius"/>
    </source>
</evidence>
<protein>
    <submittedName>
        <fullName evidence="3">Uncharacterized protein</fullName>
    </submittedName>
</protein>
<organism evidence="3 4">
    <name type="scientific">Acidovorax temperans</name>
    <dbReference type="NCBI Taxonomy" id="80878"/>
    <lineage>
        <taxon>Bacteria</taxon>
        <taxon>Pseudomonadati</taxon>
        <taxon>Pseudomonadota</taxon>
        <taxon>Betaproteobacteria</taxon>
        <taxon>Burkholderiales</taxon>
        <taxon>Comamonadaceae</taxon>
        <taxon>Acidovorax</taxon>
    </lineage>
</organism>
<reference evidence="3 4" key="1">
    <citation type="submission" date="2014-12" db="EMBL/GenBank/DDBJ databases">
        <title>Isolation of bacteria from lake water.</title>
        <authorList>
            <person name="Sheng K.-Y."/>
            <person name="Chin P.-S."/>
            <person name="Chan K.-G."/>
            <person name="Tan G.S."/>
        </authorList>
    </citation>
    <scope>NUCLEOTIDE SEQUENCE [LARGE SCALE GENOMIC DNA]</scope>
    <source>
        <strain evidence="3 4">KY4</strain>
    </source>
</reference>
<dbReference type="Proteomes" id="UP000032566">
    <property type="component" value="Unassembled WGS sequence"/>
</dbReference>